<keyword evidence="3" id="KW-1185">Reference proteome</keyword>
<feature type="compositionally biased region" description="Basic and acidic residues" evidence="1">
    <location>
        <begin position="102"/>
        <end position="119"/>
    </location>
</feature>
<name>A0A8S1FCZ5_9PELO</name>
<feature type="compositionally biased region" description="Low complexity" evidence="1">
    <location>
        <begin position="78"/>
        <end position="90"/>
    </location>
</feature>
<evidence type="ECO:0000313" key="3">
    <source>
        <dbReference type="Proteomes" id="UP000494206"/>
    </source>
</evidence>
<evidence type="ECO:0000256" key="1">
    <source>
        <dbReference type="SAM" id="MobiDB-lite"/>
    </source>
</evidence>
<feature type="region of interest" description="Disordered" evidence="1">
    <location>
        <begin position="52"/>
        <end position="119"/>
    </location>
</feature>
<feature type="region of interest" description="Disordered" evidence="1">
    <location>
        <begin position="1"/>
        <end position="24"/>
    </location>
</feature>
<dbReference type="Proteomes" id="UP000494206">
    <property type="component" value="Unassembled WGS sequence"/>
</dbReference>
<reference evidence="2 3" key="1">
    <citation type="submission" date="2020-04" db="EMBL/GenBank/DDBJ databases">
        <authorList>
            <person name="Laetsch R D."/>
            <person name="Stevens L."/>
            <person name="Kumar S."/>
            <person name="Blaxter L. M."/>
        </authorList>
    </citation>
    <scope>NUCLEOTIDE SEQUENCE [LARGE SCALE GENOMIC DNA]</scope>
</reference>
<dbReference type="EMBL" id="CADEPM010000008">
    <property type="protein sequence ID" value="CAB3409572.1"/>
    <property type="molecule type" value="Genomic_DNA"/>
</dbReference>
<comment type="caution">
    <text evidence="2">The sequence shown here is derived from an EMBL/GenBank/DDBJ whole genome shotgun (WGS) entry which is preliminary data.</text>
</comment>
<feature type="compositionally biased region" description="Polar residues" evidence="1">
    <location>
        <begin position="91"/>
        <end position="100"/>
    </location>
</feature>
<sequence>MLPTTRPDKGERSKSMKAQFDRHHGARHRAYEALDHQNQCLPLHIDFDLPMPIRRPSAPTTVPTQPMVASKGNKERAPSTPTTTPVHTRTAQGPSLCRSSRNTREPRRLILDPRRKSYL</sequence>
<proteinExistence type="predicted"/>
<dbReference type="AlphaFoldDB" id="A0A8S1FCZ5"/>
<gene>
    <name evidence="2" type="ORF">CBOVIS_LOCUS11209</name>
</gene>
<evidence type="ECO:0000313" key="2">
    <source>
        <dbReference type="EMBL" id="CAB3409572.1"/>
    </source>
</evidence>
<protein>
    <submittedName>
        <fullName evidence="2">Uncharacterized protein</fullName>
    </submittedName>
</protein>
<organism evidence="2 3">
    <name type="scientific">Caenorhabditis bovis</name>
    <dbReference type="NCBI Taxonomy" id="2654633"/>
    <lineage>
        <taxon>Eukaryota</taxon>
        <taxon>Metazoa</taxon>
        <taxon>Ecdysozoa</taxon>
        <taxon>Nematoda</taxon>
        <taxon>Chromadorea</taxon>
        <taxon>Rhabditida</taxon>
        <taxon>Rhabditina</taxon>
        <taxon>Rhabditomorpha</taxon>
        <taxon>Rhabditoidea</taxon>
        <taxon>Rhabditidae</taxon>
        <taxon>Peloderinae</taxon>
        <taxon>Caenorhabditis</taxon>
    </lineage>
</organism>
<accession>A0A8S1FCZ5</accession>